<dbReference type="EMBL" id="BGZK01000200">
    <property type="protein sequence ID" value="GBP27910.1"/>
    <property type="molecule type" value="Genomic_DNA"/>
</dbReference>
<reference evidence="1 2" key="1">
    <citation type="journal article" date="2019" name="Commun. Biol.">
        <title>The bagworm genome reveals a unique fibroin gene that provides high tensile strength.</title>
        <authorList>
            <person name="Kono N."/>
            <person name="Nakamura H."/>
            <person name="Ohtoshi R."/>
            <person name="Tomita M."/>
            <person name="Numata K."/>
            <person name="Arakawa K."/>
        </authorList>
    </citation>
    <scope>NUCLEOTIDE SEQUENCE [LARGE SCALE GENOMIC DNA]</scope>
</reference>
<dbReference type="OrthoDB" id="411823at2759"/>
<sequence length="423" mass="48231">MRVHAGTVGNECADELVRNAALKKKTTADYDCFPLSFAKNAIRAASLEEWQKRYAEESTGKITNGFAQFLHRFKLANSPYCACASDRIQNLLHVLEECPIFLKERAETEVGTGVRILRENFLDLLSKDENSKMFIGFCEEVFYCDIDQTYGYESFEFVSFTHEEEEGRYLNVHFQIYSPGNILTDVYLPSVSILPHVFIVRKFRPPRNLSVRTSSRASLLDTTPYVSPYVSTTKGEKRDLQRPLMLNVALRTLQARYKYFLDPLRRFDGVRPRPRPSEDVTVPVNKSRLTRSPLTRRRQRYVQIKLVHSPKAVAASCIIIHLFMQNSVRSGRKAAAPTAANAIMIIGLSGRREILLFICPSLDPLEFSASFLGINFRDSKGFGGYCRRSRNREAHEYIKERSPPAPRAPPVYTRSLGLHCGQL</sequence>
<name>A0A4C1UNX6_EUMVA</name>
<dbReference type="STRING" id="151549.A0A4C1UNX6"/>
<proteinExistence type="predicted"/>
<dbReference type="Proteomes" id="UP000299102">
    <property type="component" value="Unassembled WGS sequence"/>
</dbReference>
<evidence type="ECO:0000313" key="2">
    <source>
        <dbReference type="Proteomes" id="UP000299102"/>
    </source>
</evidence>
<keyword evidence="2" id="KW-1185">Reference proteome</keyword>
<dbReference type="AlphaFoldDB" id="A0A4C1UNX6"/>
<organism evidence="1 2">
    <name type="scientific">Eumeta variegata</name>
    <name type="common">Bagworm moth</name>
    <name type="synonym">Eumeta japonica</name>
    <dbReference type="NCBI Taxonomy" id="151549"/>
    <lineage>
        <taxon>Eukaryota</taxon>
        <taxon>Metazoa</taxon>
        <taxon>Ecdysozoa</taxon>
        <taxon>Arthropoda</taxon>
        <taxon>Hexapoda</taxon>
        <taxon>Insecta</taxon>
        <taxon>Pterygota</taxon>
        <taxon>Neoptera</taxon>
        <taxon>Endopterygota</taxon>
        <taxon>Lepidoptera</taxon>
        <taxon>Glossata</taxon>
        <taxon>Ditrysia</taxon>
        <taxon>Tineoidea</taxon>
        <taxon>Psychidae</taxon>
        <taxon>Oiketicinae</taxon>
        <taxon>Eumeta</taxon>
    </lineage>
</organism>
<comment type="caution">
    <text evidence="1">The sequence shown here is derived from an EMBL/GenBank/DDBJ whole genome shotgun (WGS) entry which is preliminary data.</text>
</comment>
<gene>
    <name evidence="1" type="ORF">EVAR_14101_1</name>
</gene>
<protein>
    <submittedName>
        <fullName evidence="1">Uncharacterized protein</fullName>
    </submittedName>
</protein>
<accession>A0A4C1UNX6</accession>
<evidence type="ECO:0000313" key="1">
    <source>
        <dbReference type="EMBL" id="GBP27910.1"/>
    </source>
</evidence>